<evidence type="ECO:0000313" key="4">
    <source>
        <dbReference type="Proteomes" id="UP000564385"/>
    </source>
</evidence>
<proteinExistence type="predicted"/>
<evidence type="ECO:0000313" key="3">
    <source>
        <dbReference type="EMBL" id="NYF88743.1"/>
    </source>
</evidence>
<gene>
    <name evidence="3" type="ORF">HDF08_000810</name>
</gene>
<reference evidence="3 4" key="1">
    <citation type="submission" date="2020-07" db="EMBL/GenBank/DDBJ databases">
        <title>Genomic Encyclopedia of Type Strains, Phase IV (KMG-V): Genome sequencing to study the core and pangenomes of soil and plant-associated prokaryotes.</title>
        <authorList>
            <person name="Whitman W."/>
        </authorList>
    </citation>
    <scope>NUCLEOTIDE SEQUENCE [LARGE SCALE GENOMIC DNA]</scope>
    <source>
        <strain evidence="3 4">M8UP22</strain>
    </source>
</reference>
<dbReference type="AlphaFoldDB" id="A0A852V756"/>
<sequence>MTVKSNVKRHREFSTSLLFQIEQWIVLLLGIACLAVFLWAALDGHKAFSIRHLSHFSTTTIVFTGWLLTIAVGLIGVTLMRFAFYKRSESEPDAKSMSKRVRTASGGSTKNSSRLMSITADKRRR</sequence>
<keyword evidence="2" id="KW-1133">Transmembrane helix</keyword>
<accession>A0A852V756</accession>
<feature type="transmembrane region" description="Helical" evidence="2">
    <location>
        <begin position="21"/>
        <end position="41"/>
    </location>
</feature>
<feature type="transmembrane region" description="Helical" evidence="2">
    <location>
        <begin position="61"/>
        <end position="84"/>
    </location>
</feature>
<keyword evidence="2" id="KW-0472">Membrane</keyword>
<dbReference type="Proteomes" id="UP000564385">
    <property type="component" value="Unassembled WGS sequence"/>
</dbReference>
<comment type="caution">
    <text evidence="3">The sequence shown here is derived from an EMBL/GenBank/DDBJ whole genome shotgun (WGS) entry which is preliminary data.</text>
</comment>
<evidence type="ECO:0000256" key="1">
    <source>
        <dbReference type="SAM" id="MobiDB-lite"/>
    </source>
</evidence>
<dbReference type="PROSITE" id="PS51257">
    <property type="entry name" value="PROKAR_LIPOPROTEIN"/>
    <property type="match status" value="1"/>
</dbReference>
<feature type="compositionally biased region" description="Polar residues" evidence="1">
    <location>
        <begin position="105"/>
        <end position="116"/>
    </location>
</feature>
<feature type="region of interest" description="Disordered" evidence="1">
    <location>
        <begin position="88"/>
        <end position="125"/>
    </location>
</feature>
<keyword evidence="2" id="KW-0812">Transmembrane</keyword>
<organism evidence="3 4">
    <name type="scientific">Tunturiibacter lichenicola</name>
    <dbReference type="NCBI Taxonomy" id="2051959"/>
    <lineage>
        <taxon>Bacteria</taxon>
        <taxon>Pseudomonadati</taxon>
        <taxon>Acidobacteriota</taxon>
        <taxon>Terriglobia</taxon>
        <taxon>Terriglobales</taxon>
        <taxon>Acidobacteriaceae</taxon>
        <taxon>Tunturiibacter</taxon>
    </lineage>
</organism>
<evidence type="ECO:0000256" key="2">
    <source>
        <dbReference type="SAM" id="Phobius"/>
    </source>
</evidence>
<name>A0A852V756_9BACT</name>
<protein>
    <submittedName>
        <fullName evidence="3">Lysylphosphatidylglycerol synthetase-like protein (DUF2156 family)</fullName>
    </submittedName>
</protein>
<dbReference type="EMBL" id="JACCCU010000001">
    <property type="protein sequence ID" value="NYF88743.1"/>
    <property type="molecule type" value="Genomic_DNA"/>
</dbReference>